<name>A0A667W8B9_9TELE</name>
<dbReference type="InterPro" id="IPR047012">
    <property type="entry name" value="ICAM_VCAM"/>
</dbReference>
<dbReference type="GO" id="GO:0005178">
    <property type="term" value="F:integrin binding"/>
    <property type="evidence" value="ECO:0007669"/>
    <property type="project" value="InterPro"/>
</dbReference>
<feature type="domain" description="Ig-like" evidence="1">
    <location>
        <begin position="119"/>
        <end position="223"/>
    </location>
</feature>
<protein>
    <recommendedName>
        <fullName evidence="1">Ig-like domain-containing protein</fullName>
    </recommendedName>
</protein>
<dbReference type="Proteomes" id="UP000472263">
    <property type="component" value="Chromosome 1"/>
</dbReference>
<keyword evidence="3" id="KW-1185">Reference proteome</keyword>
<organism evidence="2 3">
    <name type="scientific">Myripristis murdjan</name>
    <name type="common">pinecone soldierfish</name>
    <dbReference type="NCBI Taxonomy" id="586833"/>
    <lineage>
        <taxon>Eukaryota</taxon>
        <taxon>Metazoa</taxon>
        <taxon>Chordata</taxon>
        <taxon>Craniata</taxon>
        <taxon>Vertebrata</taxon>
        <taxon>Euteleostomi</taxon>
        <taxon>Actinopterygii</taxon>
        <taxon>Neopterygii</taxon>
        <taxon>Teleostei</taxon>
        <taxon>Neoteleostei</taxon>
        <taxon>Acanthomorphata</taxon>
        <taxon>Holocentriformes</taxon>
        <taxon>Holocentridae</taxon>
        <taxon>Myripristis</taxon>
    </lineage>
</organism>
<dbReference type="Ensembl" id="ENSMMDT00005000430.1">
    <property type="protein sequence ID" value="ENSMMDP00005000420.1"/>
    <property type="gene ID" value="ENSMMDG00005000281.1"/>
</dbReference>
<dbReference type="GO" id="GO:0007155">
    <property type="term" value="P:cell adhesion"/>
    <property type="evidence" value="ECO:0007669"/>
    <property type="project" value="InterPro"/>
</dbReference>
<dbReference type="AlphaFoldDB" id="A0A667W8B9"/>
<reference evidence="2" key="1">
    <citation type="submission" date="2019-06" db="EMBL/GenBank/DDBJ databases">
        <authorList>
            <consortium name="Wellcome Sanger Institute Data Sharing"/>
        </authorList>
    </citation>
    <scope>NUCLEOTIDE SEQUENCE [LARGE SCALE GENOMIC DNA]</scope>
</reference>
<dbReference type="InterPro" id="IPR036179">
    <property type="entry name" value="Ig-like_dom_sf"/>
</dbReference>
<dbReference type="Gene3D" id="2.60.40.10">
    <property type="entry name" value="Immunoglobulins"/>
    <property type="match status" value="2"/>
</dbReference>
<dbReference type="PANTHER" id="PTHR13771:SF9">
    <property type="entry name" value="INTERCELLULAR ADHESION MOLECULE 5"/>
    <property type="match status" value="1"/>
</dbReference>
<dbReference type="InterPro" id="IPR007110">
    <property type="entry name" value="Ig-like_dom"/>
</dbReference>
<evidence type="ECO:0000313" key="2">
    <source>
        <dbReference type="Ensembl" id="ENSMMDP00005000420.1"/>
    </source>
</evidence>
<dbReference type="GeneTree" id="ENSGT00940000159005"/>
<evidence type="ECO:0000313" key="3">
    <source>
        <dbReference type="Proteomes" id="UP000472263"/>
    </source>
</evidence>
<reference evidence="2" key="3">
    <citation type="submission" date="2025-09" db="UniProtKB">
        <authorList>
            <consortium name="Ensembl"/>
        </authorList>
    </citation>
    <scope>IDENTIFICATION</scope>
</reference>
<accession>A0A667W8B9</accession>
<dbReference type="SUPFAM" id="SSF48726">
    <property type="entry name" value="Immunoglobulin"/>
    <property type="match status" value="1"/>
</dbReference>
<reference evidence="2" key="2">
    <citation type="submission" date="2025-08" db="UniProtKB">
        <authorList>
            <consortium name="Ensembl"/>
        </authorList>
    </citation>
    <scope>IDENTIFICATION</scope>
</reference>
<proteinExistence type="predicted"/>
<sequence>NKKVQQYSESAISLYVQIFIVLCLTDYECPDKPVFHPSRLVVRRDDPADATCLCKSPCDGESSHLEVSLGQTFKQENGTKLLWKVDKMTRWETSPICFYDHEDLKQCCSRLAVTVYQPPDLVSINYLNHTGPLTEGHVYTLQCTVENVAPVGSLSVMFYRGQEALGPSQSRNNSEKKPVTEIFTLNIKPTGEDQEGHYWCEAKLELGPEGPQIPPVEKSQNLTATVHCESHNETNTPQTFETSCFQTIWLNIKCLGKVTRAVSLLLGIDSRNVWIPTGPMEYCSSEILYI</sequence>
<dbReference type="InterPro" id="IPR013783">
    <property type="entry name" value="Ig-like_fold"/>
</dbReference>
<evidence type="ECO:0000259" key="1">
    <source>
        <dbReference type="PROSITE" id="PS50835"/>
    </source>
</evidence>
<dbReference type="PANTHER" id="PTHR13771">
    <property type="entry name" value="INTERCELLULAR ADHESION MOLECULE"/>
    <property type="match status" value="1"/>
</dbReference>
<dbReference type="PROSITE" id="PS50835">
    <property type="entry name" value="IG_LIKE"/>
    <property type="match status" value="1"/>
</dbReference>